<comment type="caution">
    <text evidence="1">The sequence shown here is derived from an EMBL/GenBank/DDBJ whole genome shotgun (WGS) entry which is preliminary data.</text>
</comment>
<accession>A0A951U6R3</accession>
<organism evidence="1 2">
    <name type="scientific">Pegethrix bostrychoides GSE-TBD4-15B</name>
    <dbReference type="NCBI Taxonomy" id="2839662"/>
    <lineage>
        <taxon>Bacteria</taxon>
        <taxon>Bacillati</taxon>
        <taxon>Cyanobacteriota</taxon>
        <taxon>Cyanophyceae</taxon>
        <taxon>Oculatellales</taxon>
        <taxon>Oculatellaceae</taxon>
        <taxon>Pegethrix</taxon>
    </lineage>
</organism>
<evidence type="ECO:0000313" key="1">
    <source>
        <dbReference type="EMBL" id="MBW4468194.1"/>
    </source>
</evidence>
<dbReference type="AlphaFoldDB" id="A0A951U6R3"/>
<dbReference type="EMBL" id="JAHHHV010000085">
    <property type="protein sequence ID" value="MBW4468194.1"/>
    <property type="molecule type" value="Genomic_DNA"/>
</dbReference>
<protein>
    <submittedName>
        <fullName evidence="1">Uncharacterized protein</fullName>
    </submittedName>
</protein>
<evidence type="ECO:0000313" key="2">
    <source>
        <dbReference type="Proteomes" id="UP000707356"/>
    </source>
</evidence>
<proteinExistence type="predicted"/>
<sequence>MNPAESFSEKSAEQAAINCAQACVNGCILGEQCPNQEYRDQTAKFIQETPLDQMLAMAEEAIRKKRSAPPQWVYPDEEG</sequence>
<name>A0A951U6R3_9CYAN</name>
<reference evidence="1" key="1">
    <citation type="submission" date="2021-05" db="EMBL/GenBank/DDBJ databases">
        <authorList>
            <person name="Pietrasiak N."/>
            <person name="Ward R."/>
            <person name="Stajich J.E."/>
            <person name="Kurbessoian T."/>
        </authorList>
    </citation>
    <scope>NUCLEOTIDE SEQUENCE</scope>
    <source>
        <strain evidence="1">GSE-TBD4-15B</strain>
    </source>
</reference>
<reference evidence="1" key="2">
    <citation type="journal article" date="2022" name="Microbiol. Resour. Announc.">
        <title>Metagenome Sequencing to Explore Phylogenomics of Terrestrial Cyanobacteria.</title>
        <authorList>
            <person name="Ward R.D."/>
            <person name="Stajich J.E."/>
            <person name="Johansen J.R."/>
            <person name="Huntemann M."/>
            <person name="Clum A."/>
            <person name="Foster B."/>
            <person name="Foster B."/>
            <person name="Roux S."/>
            <person name="Palaniappan K."/>
            <person name="Varghese N."/>
            <person name="Mukherjee S."/>
            <person name="Reddy T.B.K."/>
            <person name="Daum C."/>
            <person name="Copeland A."/>
            <person name="Chen I.A."/>
            <person name="Ivanova N.N."/>
            <person name="Kyrpides N.C."/>
            <person name="Shapiro N."/>
            <person name="Eloe-Fadrosh E.A."/>
            <person name="Pietrasiak N."/>
        </authorList>
    </citation>
    <scope>NUCLEOTIDE SEQUENCE</scope>
    <source>
        <strain evidence="1">GSE-TBD4-15B</strain>
    </source>
</reference>
<dbReference type="Proteomes" id="UP000707356">
    <property type="component" value="Unassembled WGS sequence"/>
</dbReference>
<gene>
    <name evidence="1" type="ORF">KME07_22435</name>
</gene>